<evidence type="ECO:0000313" key="5">
    <source>
        <dbReference type="EMBL" id="KAG0648074.1"/>
    </source>
</evidence>
<keyword evidence="6" id="KW-1185">Reference proteome</keyword>
<evidence type="ECO:0000259" key="4">
    <source>
        <dbReference type="Pfam" id="PF01494"/>
    </source>
</evidence>
<dbReference type="Gene3D" id="3.30.9.10">
    <property type="entry name" value="D-Amino Acid Oxidase, subunit A, domain 2"/>
    <property type="match status" value="2"/>
</dbReference>
<dbReference type="Pfam" id="PF01494">
    <property type="entry name" value="FAD_binding_3"/>
    <property type="match status" value="2"/>
</dbReference>
<dbReference type="PANTHER" id="PTHR43004:SF21">
    <property type="entry name" value="FAD-BINDING DOMAIN-CONTAINING PROTEIN-RELATED"/>
    <property type="match status" value="1"/>
</dbReference>
<dbReference type="EMBL" id="VNKQ01000011">
    <property type="protein sequence ID" value="KAG0648074.1"/>
    <property type="molecule type" value="Genomic_DNA"/>
</dbReference>
<dbReference type="InterPro" id="IPR036188">
    <property type="entry name" value="FAD/NAD-bd_sf"/>
</dbReference>
<proteinExistence type="predicted"/>
<evidence type="ECO:0000256" key="2">
    <source>
        <dbReference type="ARBA" id="ARBA00022827"/>
    </source>
</evidence>
<sequence length="560" mass="62830">MALPKHDYETDVLVVGAGPVGLFVAWRLSQLGQPCMMIEKSLTTTVHPKMEYTNSRTAEIYSLTGLDHVLKPLAIPEKYTFNETWTTGFGGELLTTWERPSPEENRKQALSENDGTWSCEPRIRQMQSIFEAELKKWALKDRLVTDIWGYELIATEETEHGVLSTARNMSGHEITIKSRFMVGPLYMQYAHFKTPDIAKFRSHGQFWHAFFCTGSAVAQDEINTYTVHRNVAEPAPMTNPEEWVAETLGGMTGKPFPVKIDKMITHGTWKTSISVADQFRSAKGRVFICGDAAHPLSPAGGFGFNSGIQDGFDLTWKLHAYLQGYGGDKLLESFSTERRKAVILQHDMSEVLLNEVIIPIFAMAGKIGAQSVTAMGKEGDANRAELKALIERGYVLHDLEGIVLDYRYPSSGINIPDPEGSEPAWDRTKVHPSTWPGARAPHVFLSDKKTSIFHLYGRGFTLVDFTESGDAADIFADVARSMAVPLKKVHLPKERHCRKIWERDAVLVRPDGFVSWRCHLENPSVTAEQAKKVLKQALGQDWKDELEHMIPPEIKQCSNL</sequence>
<comment type="caution">
    <text evidence="5">The sequence shown here is derived from an EMBL/GenBank/DDBJ whole genome shotgun (WGS) entry which is preliminary data.</text>
</comment>
<accession>A0A9P7AW86</accession>
<protein>
    <submittedName>
        <fullName evidence="5">FAD-dependent monooxygenase apdD</fullName>
    </submittedName>
</protein>
<keyword evidence="5" id="KW-0503">Monooxygenase</keyword>
<dbReference type="PANTHER" id="PTHR43004">
    <property type="entry name" value="TRK SYSTEM POTASSIUM UPTAKE PROTEIN"/>
    <property type="match status" value="1"/>
</dbReference>
<dbReference type="OrthoDB" id="2096480at2759"/>
<evidence type="ECO:0000313" key="6">
    <source>
        <dbReference type="Proteomes" id="UP000785200"/>
    </source>
</evidence>
<dbReference type="InterPro" id="IPR002938">
    <property type="entry name" value="FAD-bd"/>
</dbReference>
<dbReference type="PRINTS" id="PR00420">
    <property type="entry name" value="RNGMNOXGNASE"/>
</dbReference>
<keyword evidence="1" id="KW-0285">Flavoprotein</keyword>
<evidence type="ECO:0000256" key="3">
    <source>
        <dbReference type="ARBA" id="ARBA00023002"/>
    </source>
</evidence>
<dbReference type="Proteomes" id="UP000785200">
    <property type="component" value="Unassembled WGS sequence"/>
</dbReference>
<dbReference type="SUPFAM" id="SSF51905">
    <property type="entry name" value="FAD/NAD(P)-binding domain"/>
    <property type="match status" value="1"/>
</dbReference>
<gene>
    <name evidence="5" type="ORF">D0Z07_5902</name>
</gene>
<name>A0A9P7AW86_9HELO</name>
<dbReference type="GO" id="GO:0016709">
    <property type="term" value="F:oxidoreductase activity, acting on paired donors, with incorporation or reduction of molecular oxygen, NAD(P)H as one donor, and incorporation of one atom of oxygen"/>
    <property type="evidence" value="ECO:0007669"/>
    <property type="project" value="UniProtKB-ARBA"/>
</dbReference>
<dbReference type="Pfam" id="PF21274">
    <property type="entry name" value="Rng_hyd_C"/>
    <property type="match status" value="1"/>
</dbReference>
<dbReference type="InterPro" id="IPR050641">
    <property type="entry name" value="RIFMO-like"/>
</dbReference>
<evidence type="ECO:0000256" key="1">
    <source>
        <dbReference type="ARBA" id="ARBA00022630"/>
    </source>
</evidence>
<keyword evidence="3" id="KW-0560">Oxidoreductase</keyword>
<dbReference type="Gene3D" id="3.50.50.60">
    <property type="entry name" value="FAD/NAD(P)-binding domain"/>
    <property type="match status" value="2"/>
</dbReference>
<reference evidence="5" key="1">
    <citation type="submission" date="2019-07" db="EMBL/GenBank/DDBJ databases">
        <title>Hyphodiscus hymeniophilus genome sequencing and assembly.</title>
        <authorList>
            <person name="Kramer G."/>
            <person name="Nodwell J."/>
        </authorList>
    </citation>
    <scope>NUCLEOTIDE SEQUENCE</scope>
    <source>
        <strain evidence="5">ATCC 34498</strain>
    </source>
</reference>
<feature type="domain" description="FAD-binding" evidence="4">
    <location>
        <begin position="224"/>
        <end position="341"/>
    </location>
</feature>
<keyword evidence="2" id="KW-0274">FAD</keyword>
<dbReference type="AlphaFoldDB" id="A0A9P7AW86"/>
<feature type="domain" description="FAD-binding" evidence="4">
    <location>
        <begin position="9"/>
        <end position="183"/>
    </location>
</feature>
<dbReference type="GO" id="GO:0071949">
    <property type="term" value="F:FAD binding"/>
    <property type="evidence" value="ECO:0007669"/>
    <property type="project" value="InterPro"/>
</dbReference>
<organism evidence="5 6">
    <name type="scientific">Hyphodiscus hymeniophilus</name>
    <dbReference type="NCBI Taxonomy" id="353542"/>
    <lineage>
        <taxon>Eukaryota</taxon>
        <taxon>Fungi</taxon>
        <taxon>Dikarya</taxon>
        <taxon>Ascomycota</taxon>
        <taxon>Pezizomycotina</taxon>
        <taxon>Leotiomycetes</taxon>
        <taxon>Helotiales</taxon>
        <taxon>Hyphodiscaceae</taxon>
        <taxon>Hyphodiscus</taxon>
    </lineage>
</organism>
<dbReference type="Gene3D" id="3.40.30.120">
    <property type="match status" value="1"/>
</dbReference>